<dbReference type="Proteomes" id="UP001596484">
    <property type="component" value="Unassembled WGS sequence"/>
</dbReference>
<accession>A0ABW2RR42</accession>
<organism evidence="2 3">
    <name type="scientific">Rhodococcus daqingensis</name>
    <dbReference type="NCBI Taxonomy" id="2479363"/>
    <lineage>
        <taxon>Bacteria</taxon>
        <taxon>Bacillati</taxon>
        <taxon>Actinomycetota</taxon>
        <taxon>Actinomycetes</taxon>
        <taxon>Mycobacteriales</taxon>
        <taxon>Nocardiaceae</taxon>
        <taxon>Rhodococcus</taxon>
    </lineage>
</organism>
<dbReference type="RefSeq" id="WP_378400264.1">
    <property type="nucleotide sequence ID" value="NZ_JBHTCS010000001.1"/>
</dbReference>
<feature type="transmembrane region" description="Helical" evidence="1">
    <location>
        <begin position="147"/>
        <end position="167"/>
    </location>
</feature>
<sequence length="230" mass="23920">MIQTVNRAVTSPARVAAAALFGAAGLLFMLYPAVRPYSDYLNQTTLDGARAYASGAWVAAHFFGMIGFLLLGLAVQALREILRGTDGDRAGIAATALTWVGVGLTLPYYGAEDFGLHAIGGRALADGTPELLGLVDGVRGGGTQMTMFAAGLLLVAAGAVTAAVGIWRSGVLARWSGVPLAIGFALFIPQFFGSPWMRVAHGVLLAAGALWLAAELLRARRTDRSARTTS</sequence>
<feature type="transmembrane region" description="Helical" evidence="1">
    <location>
        <begin position="54"/>
        <end position="78"/>
    </location>
</feature>
<feature type="transmembrane region" description="Helical" evidence="1">
    <location>
        <begin position="12"/>
        <end position="34"/>
    </location>
</feature>
<name>A0ABW2RR42_9NOCA</name>
<evidence type="ECO:0008006" key="4">
    <source>
        <dbReference type="Google" id="ProtNLM"/>
    </source>
</evidence>
<gene>
    <name evidence="2" type="ORF">ACFQS9_00010</name>
</gene>
<reference evidence="3" key="1">
    <citation type="journal article" date="2019" name="Int. J. Syst. Evol. Microbiol.">
        <title>The Global Catalogue of Microorganisms (GCM) 10K type strain sequencing project: providing services to taxonomists for standard genome sequencing and annotation.</title>
        <authorList>
            <consortium name="The Broad Institute Genomics Platform"/>
            <consortium name="The Broad Institute Genome Sequencing Center for Infectious Disease"/>
            <person name="Wu L."/>
            <person name="Ma J."/>
        </authorList>
    </citation>
    <scope>NUCLEOTIDE SEQUENCE [LARGE SCALE GENOMIC DNA]</scope>
    <source>
        <strain evidence="3">ICMP 19430</strain>
    </source>
</reference>
<comment type="caution">
    <text evidence="2">The sequence shown here is derived from an EMBL/GenBank/DDBJ whole genome shotgun (WGS) entry which is preliminary data.</text>
</comment>
<protein>
    <recommendedName>
        <fullName evidence="4">DUF4386 family protein</fullName>
    </recommendedName>
</protein>
<proteinExistence type="predicted"/>
<evidence type="ECO:0000256" key="1">
    <source>
        <dbReference type="SAM" id="Phobius"/>
    </source>
</evidence>
<keyword evidence="3" id="KW-1185">Reference proteome</keyword>
<evidence type="ECO:0000313" key="3">
    <source>
        <dbReference type="Proteomes" id="UP001596484"/>
    </source>
</evidence>
<evidence type="ECO:0000313" key="2">
    <source>
        <dbReference type="EMBL" id="MFC7446263.1"/>
    </source>
</evidence>
<feature type="transmembrane region" description="Helical" evidence="1">
    <location>
        <begin position="90"/>
        <end position="109"/>
    </location>
</feature>
<keyword evidence="1" id="KW-0472">Membrane</keyword>
<feature type="transmembrane region" description="Helical" evidence="1">
    <location>
        <begin position="172"/>
        <end position="192"/>
    </location>
</feature>
<feature type="transmembrane region" description="Helical" evidence="1">
    <location>
        <begin position="198"/>
        <end position="217"/>
    </location>
</feature>
<keyword evidence="1" id="KW-0812">Transmembrane</keyword>
<keyword evidence="1" id="KW-1133">Transmembrane helix</keyword>
<dbReference type="EMBL" id="JBHTCS010000001">
    <property type="protein sequence ID" value="MFC7446263.1"/>
    <property type="molecule type" value="Genomic_DNA"/>
</dbReference>